<dbReference type="PRINTS" id="PR00040">
    <property type="entry name" value="HTHMERR"/>
</dbReference>
<dbReference type="SUPFAM" id="SSF46955">
    <property type="entry name" value="Putative DNA-binding domain"/>
    <property type="match status" value="1"/>
</dbReference>
<proteinExistence type="predicted"/>
<dbReference type="PANTHER" id="PTHR30204">
    <property type="entry name" value="REDOX-CYCLING DRUG-SENSING TRANSCRIPTIONAL ACTIVATOR SOXR"/>
    <property type="match status" value="1"/>
</dbReference>
<dbReference type="Gene3D" id="1.10.1660.10">
    <property type="match status" value="1"/>
</dbReference>
<evidence type="ECO:0000313" key="4">
    <source>
        <dbReference type="EMBL" id="MFD1523691.1"/>
    </source>
</evidence>
<dbReference type="Proteomes" id="UP001597114">
    <property type="component" value="Unassembled WGS sequence"/>
</dbReference>
<dbReference type="PANTHER" id="PTHR30204:SF93">
    <property type="entry name" value="HTH MERR-TYPE DOMAIN-CONTAINING PROTEIN"/>
    <property type="match status" value="1"/>
</dbReference>
<dbReference type="Pfam" id="PF13411">
    <property type="entry name" value="MerR_1"/>
    <property type="match status" value="1"/>
</dbReference>
<comment type="caution">
    <text evidence="4">The sequence shown here is derived from an EMBL/GenBank/DDBJ whole genome shotgun (WGS) entry which is preliminary data.</text>
</comment>
<dbReference type="InterPro" id="IPR009061">
    <property type="entry name" value="DNA-bd_dom_put_sf"/>
</dbReference>
<accession>A0ABW4F960</accession>
<dbReference type="InterPro" id="IPR000551">
    <property type="entry name" value="MerR-type_HTH_dom"/>
</dbReference>
<dbReference type="RefSeq" id="WP_344723301.1">
    <property type="nucleotide sequence ID" value="NZ_BAAAUS010000019.1"/>
</dbReference>
<dbReference type="PROSITE" id="PS00552">
    <property type="entry name" value="HTH_MERR_1"/>
    <property type="match status" value="1"/>
</dbReference>
<name>A0ABW4F960_9PSEU</name>
<protein>
    <submittedName>
        <fullName evidence="4">MerR family transcriptional regulator</fullName>
    </submittedName>
</protein>
<organism evidence="4 5">
    <name type="scientific">Pseudonocardia yunnanensis</name>
    <dbReference type="NCBI Taxonomy" id="58107"/>
    <lineage>
        <taxon>Bacteria</taxon>
        <taxon>Bacillati</taxon>
        <taxon>Actinomycetota</taxon>
        <taxon>Actinomycetes</taxon>
        <taxon>Pseudonocardiales</taxon>
        <taxon>Pseudonocardiaceae</taxon>
        <taxon>Pseudonocardia</taxon>
    </lineage>
</organism>
<gene>
    <name evidence="4" type="ORF">ACFSJD_39840</name>
</gene>
<evidence type="ECO:0000256" key="2">
    <source>
        <dbReference type="SAM" id="Coils"/>
    </source>
</evidence>
<keyword evidence="2" id="KW-0175">Coiled coil</keyword>
<dbReference type="PROSITE" id="PS50937">
    <property type="entry name" value="HTH_MERR_2"/>
    <property type="match status" value="1"/>
</dbReference>
<keyword evidence="1" id="KW-0238">DNA-binding</keyword>
<dbReference type="EMBL" id="JBHUCO010000069">
    <property type="protein sequence ID" value="MFD1523691.1"/>
    <property type="molecule type" value="Genomic_DNA"/>
</dbReference>
<feature type="domain" description="HTH merR-type" evidence="3">
    <location>
        <begin position="1"/>
        <end position="68"/>
    </location>
</feature>
<feature type="coiled-coil region" evidence="2">
    <location>
        <begin position="83"/>
        <end position="110"/>
    </location>
</feature>
<evidence type="ECO:0000313" key="5">
    <source>
        <dbReference type="Proteomes" id="UP001597114"/>
    </source>
</evidence>
<keyword evidence="5" id="KW-1185">Reference proteome</keyword>
<evidence type="ECO:0000256" key="1">
    <source>
        <dbReference type="ARBA" id="ARBA00023125"/>
    </source>
</evidence>
<evidence type="ECO:0000259" key="3">
    <source>
        <dbReference type="PROSITE" id="PS50937"/>
    </source>
</evidence>
<sequence>MRIGELAERTGVSRRMLRYYEQNGLLHSERGSNGWREFSDEAVARARHVAELFASGLTIEAVRELGPCLEQPDGPCSDPGLAVRTYRARLAVVEERLTRLQNQRDELARRLASLPEHES</sequence>
<dbReference type="InterPro" id="IPR047057">
    <property type="entry name" value="MerR_fam"/>
</dbReference>
<dbReference type="SMART" id="SM00422">
    <property type="entry name" value="HTH_MERR"/>
    <property type="match status" value="1"/>
</dbReference>
<reference evidence="5" key="1">
    <citation type="journal article" date="2019" name="Int. J. Syst. Evol. Microbiol.">
        <title>The Global Catalogue of Microorganisms (GCM) 10K type strain sequencing project: providing services to taxonomists for standard genome sequencing and annotation.</title>
        <authorList>
            <consortium name="The Broad Institute Genomics Platform"/>
            <consortium name="The Broad Institute Genome Sequencing Center for Infectious Disease"/>
            <person name="Wu L."/>
            <person name="Ma J."/>
        </authorList>
    </citation>
    <scope>NUCLEOTIDE SEQUENCE [LARGE SCALE GENOMIC DNA]</scope>
    <source>
        <strain evidence="5">CCM 7043</strain>
    </source>
</reference>